<proteinExistence type="predicted"/>
<keyword evidence="3" id="KW-1185">Reference proteome</keyword>
<sequence length="74" mass="7983">MVKLTNIQATETTHILGGDRRADDVMPGENPVASKVYDGDNKTNVELPDGCGRLGSTKPVYGPNENEKKKARLA</sequence>
<dbReference type="EMBL" id="CAKOAT010430710">
    <property type="protein sequence ID" value="CAH8371720.1"/>
    <property type="molecule type" value="Genomic_DNA"/>
</dbReference>
<comment type="caution">
    <text evidence="2">The sequence shown here is derived from an EMBL/GenBank/DDBJ whole genome shotgun (WGS) entry which is preliminary data.</text>
</comment>
<gene>
    <name evidence="2" type="ORF">ERUC_LOCUS31584</name>
</gene>
<dbReference type="Proteomes" id="UP001642260">
    <property type="component" value="Unassembled WGS sequence"/>
</dbReference>
<organism evidence="2 3">
    <name type="scientific">Eruca vesicaria subsp. sativa</name>
    <name type="common">Garden rocket</name>
    <name type="synonym">Eruca sativa</name>
    <dbReference type="NCBI Taxonomy" id="29727"/>
    <lineage>
        <taxon>Eukaryota</taxon>
        <taxon>Viridiplantae</taxon>
        <taxon>Streptophyta</taxon>
        <taxon>Embryophyta</taxon>
        <taxon>Tracheophyta</taxon>
        <taxon>Spermatophyta</taxon>
        <taxon>Magnoliopsida</taxon>
        <taxon>eudicotyledons</taxon>
        <taxon>Gunneridae</taxon>
        <taxon>Pentapetalae</taxon>
        <taxon>rosids</taxon>
        <taxon>malvids</taxon>
        <taxon>Brassicales</taxon>
        <taxon>Brassicaceae</taxon>
        <taxon>Brassiceae</taxon>
        <taxon>Eruca</taxon>
    </lineage>
</organism>
<evidence type="ECO:0000313" key="3">
    <source>
        <dbReference type="Proteomes" id="UP001642260"/>
    </source>
</evidence>
<protein>
    <submittedName>
        <fullName evidence="2">Uncharacterized protein</fullName>
    </submittedName>
</protein>
<evidence type="ECO:0000256" key="1">
    <source>
        <dbReference type="SAM" id="MobiDB-lite"/>
    </source>
</evidence>
<feature type="region of interest" description="Disordered" evidence="1">
    <location>
        <begin position="33"/>
        <end position="74"/>
    </location>
</feature>
<accession>A0ABC8L7K6</accession>
<reference evidence="2 3" key="1">
    <citation type="submission" date="2022-03" db="EMBL/GenBank/DDBJ databases">
        <authorList>
            <person name="Macdonald S."/>
            <person name="Ahmed S."/>
            <person name="Newling K."/>
        </authorList>
    </citation>
    <scope>NUCLEOTIDE SEQUENCE [LARGE SCALE GENOMIC DNA]</scope>
</reference>
<evidence type="ECO:0000313" key="2">
    <source>
        <dbReference type="EMBL" id="CAH8371720.1"/>
    </source>
</evidence>
<dbReference type="AlphaFoldDB" id="A0ABC8L7K6"/>
<name>A0ABC8L7K6_ERUVS</name>